<accession>A0A835H204</accession>
<dbReference type="SUPFAM" id="SSF53098">
    <property type="entry name" value="Ribonuclease H-like"/>
    <property type="match status" value="1"/>
</dbReference>
<dbReference type="InterPro" id="IPR044730">
    <property type="entry name" value="RNase_H-like_dom_plant"/>
</dbReference>
<proteinExistence type="predicted"/>
<protein>
    <recommendedName>
        <fullName evidence="1">RNase H type-1 domain-containing protein</fullName>
    </recommendedName>
</protein>
<evidence type="ECO:0000259" key="1">
    <source>
        <dbReference type="Pfam" id="PF13456"/>
    </source>
</evidence>
<dbReference type="InterPro" id="IPR036397">
    <property type="entry name" value="RNaseH_sf"/>
</dbReference>
<dbReference type="Pfam" id="PF13456">
    <property type="entry name" value="RVT_3"/>
    <property type="match status" value="1"/>
</dbReference>
<dbReference type="InterPro" id="IPR002156">
    <property type="entry name" value="RNaseH_domain"/>
</dbReference>
<evidence type="ECO:0000313" key="2">
    <source>
        <dbReference type="EMBL" id="KAF9591539.1"/>
    </source>
</evidence>
<dbReference type="AlphaFoldDB" id="A0A835H204"/>
<dbReference type="GO" id="GO:0004523">
    <property type="term" value="F:RNA-DNA hybrid ribonuclease activity"/>
    <property type="evidence" value="ECO:0007669"/>
    <property type="project" value="InterPro"/>
</dbReference>
<gene>
    <name evidence="2" type="ORF">IFM89_004593</name>
</gene>
<sequence>MSVWRDKWLGPLSLQRQLQLPSEAMQGLKAKVSDLIVNSEWFIPHQVQNTLMEAGMHEFQLPPLNLQGNDYRIWTPGLKGQFSVLFAFNDIRKSGPKLQLLREKESSWHLDALFVSVIVRTSSTSYGTASLQEIYGDGLPINSSSATSFQSKSTIKSSMTDFTAMVRRLPPQGYMKLKCDGAPKGNPGPAGVNTNFLAEVLAIMEALEIALSKGWSHLLVESDSTAAIKAFGTGNLP</sequence>
<keyword evidence="3" id="KW-1185">Reference proteome</keyword>
<feature type="domain" description="RNase H type-1" evidence="1">
    <location>
        <begin position="192"/>
        <end position="229"/>
    </location>
</feature>
<comment type="caution">
    <text evidence="2">The sequence shown here is derived from an EMBL/GenBank/DDBJ whole genome shotgun (WGS) entry which is preliminary data.</text>
</comment>
<evidence type="ECO:0000313" key="3">
    <source>
        <dbReference type="Proteomes" id="UP000631114"/>
    </source>
</evidence>
<organism evidence="2 3">
    <name type="scientific">Coptis chinensis</name>
    <dbReference type="NCBI Taxonomy" id="261450"/>
    <lineage>
        <taxon>Eukaryota</taxon>
        <taxon>Viridiplantae</taxon>
        <taxon>Streptophyta</taxon>
        <taxon>Embryophyta</taxon>
        <taxon>Tracheophyta</taxon>
        <taxon>Spermatophyta</taxon>
        <taxon>Magnoliopsida</taxon>
        <taxon>Ranunculales</taxon>
        <taxon>Ranunculaceae</taxon>
        <taxon>Coptidoideae</taxon>
        <taxon>Coptis</taxon>
    </lineage>
</organism>
<dbReference type="InterPro" id="IPR012337">
    <property type="entry name" value="RNaseH-like_sf"/>
</dbReference>
<dbReference type="EMBL" id="JADFTS010000008">
    <property type="protein sequence ID" value="KAF9591539.1"/>
    <property type="molecule type" value="Genomic_DNA"/>
</dbReference>
<dbReference type="Proteomes" id="UP000631114">
    <property type="component" value="Unassembled WGS sequence"/>
</dbReference>
<dbReference type="Gene3D" id="3.30.420.10">
    <property type="entry name" value="Ribonuclease H-like superfamily/Ribonuclease H"/>
    <property type="match status" value="1"/>
</dbReference>
<dbReference type="OrthoDB" id="1938096at2759"/>
<name>A0A835H204_9MAGN</name>
<dbReference type="CDD" id="cd06222">
    <property type="entry name" value="RNase_H_like"/>
    <property type="match status" value="1"/>
</dbReference>
<dbReference type="GO" id="GO:0003676">
    <property type="term" value="F:nucleic acid binding"/>
    <property type="evidence" value="ECO:0007669"/>
    <property type="project" value="InterPro"/>
</dbReference>
<reference evidence="2 3" key="1">
    <citation type="submission" date="2020-10" db="EMBL/GenBank/DDBJ databases">
        <title>The Coptis chinensis genome and diversification of protoberbering-type alkaloids.</title>
        <authorList>
            <person name="Wang B."/>
            <person name="Shu S."/>
            <person name="Song C."/>
            <person name="Liu Y."/>
        </authorList>
    </citation>
    <scope>NUCLEOTIDE SEQUENCE [LARGE SCALE GENOMIC DNA]</scope>
    <source>
        <strain evidence="2">HL-2020</strain>
        <tissue evidence="2">Leaf</tissue>
    </source>
</reference>